<keyword evidence="3" id="KW-1185">Reference proteome</keyword>
<evidence type="ECO:0000313" key="3">
    <source>
        <dbReference type="Proteomes" id="UP000613580"/>
    </source>
</evidence>
<reference evidence="2" key="1">
    <citation type="submission" date="2020-05" db="EMBL/GenBank/DDBJ databases">
        <title>Mycena genomes resolve the evolution of fungal bioluminescence.</title>
        <authorList>
            <person name="Tsai I.J."/>
        </authorList>
    </citation>
    <scope>NUCLEOTIDE SEQUENCE</scope>
    <source>
        <strain evidence="2">110903Hualien_Pintung</strain>
    </source>
</reference>
<keyword evidence="1" id="KW-0472">Membrane</keyword>
<gene>
    <name evidence="2" type="ORF">HMN09_00559500</name>
</gene>
<protein>
    <submittedName>
        <fullName evidence="2">Uncharacterized protein</fullName>
    </submittedName>
</protein>
<dbReference type="OrthoDB" id="3198553at2759"/>
<keyword evidence="1" id="KW-1133">Transmembrane helix</keyword>
<feature type="transmembrane region" description="Helical" evidence="1">
    <location>
        <begin position="477"/>
        <end position="499"/>
    </location>
</feature>
<dbReference type="PANTHER" id="PTHR35041:SF6">
    <property type="entry name" value="FORMYLMETHIONINE DEFORMYLASE-LIKE PROTEIN-RELATED"/>
    <property type="match status" value="1"/>
</dbReference>
<feature type="transmembrane region" description="Helical" evidence="1">
    <location>
        <begin position="20"/>
        <end position="37"/>
    </location>
</feature>
<evidence type="ECO:0000256" key="1">
    <source>
        <dbReference type="SAM" id="Phobius"/>
    </source>
</evidence>
<dbReference type="Proteomes" id="UP000613580">
    <property type="component" value="Unassembled WGS sequence"/>
</dbReference>
<feature type="transmembrane region" description="Helical" evidence="1">
    <location>
        <begin position="71"/>
        <end position="96"/>
    </location>
</feature>
<comment type="caution">
    <text evidence="2">The sequence shown here is derived from an EMBL/GenBank/DDBJ whole genome shotgun (WGS) entry which is preliminary data.</text>
</comment>
<organism evidence="2 3">
    <name type="scientific">Mycena chlorophos</name>
    <name type="common">Agaric fungus</name>
    <name type="synonym">Agaricus chlorophos</name>
    <dbReference type="NCBI Taxonomy" id="658473"/>
    <lineage>
        <taxon>Eukaryota</taxon>
        <taxon>Fungi</taxon>
        <taxon>Dikarya</taxon>
        <taxon>Basidiomycota</taxon>
        <taxon>Agaricomycotina</taxon>
        <taxon>Agaricomycetes</taxon>
        <taxon>Agaricomycetidae</taxon>
        <taxon>Agaricales</taxon>
        <taxon>Marasmiineae</taxon>
        <taxon>Mycenaceae</taxon>
        <taxon>Mycena</taxon>
    </lineage>
</organism>
<accession>A0A8H6TAN3</accession>
<dbReference type="AlphaFoldDB" id="A0A8H6TAN3"/>
<dbReference type="PANTHER" id="PTHR35041">
    <property type="entry name" value="MEDIATOR OF RNA POLYMERASE II TRANSCRIPTION SUBUNIT 1"/>
    <property type="match status" value="1"/>
</dbReference>
<proteinExistence type="predicted"/>
<keyword evidence="1" id="KW-0812">Transmembrane</keyword>
<dbReference type="EMBL" id="JACAZE010000006">
    <property type="protein sequence ID" value="KAF7314010.1"/>
    <property type="molecule type" value="Genomic_DNA"/>
</dbReference>
<evidence type="ECO:0000313" key="2">
    <source>
        <dbReference type="EMBL" id="KAF7314010.1"/>
    </source>
</evidence>
<feature type="transmembrane region" description="Helical" evidence="1">
    <location>
        <begin position="130"/>
        <end position="152"/>
    </location>
</feature>
<name>A0A8H6TAN3_MYCCL</name>
<sequence>MSPVKPQPRGSISSPLVKIVLAWLVALALAFGHHAFYKSLDNKVAPSAIGTSVSSEFDVHSQAGASAVGTMFAWLVAAALGLSAGTAFIQCAWVVVQQRATSVAGLDALWSSPKNALAFLSLDMWRSAHVVVLVSALAWAFPLIVTFAPGTLSVHTQTVYSAQGCNAPTYDFGNNDLLYNDYVTEESFYLRPSTLAQRIVGGVLLSGQHLTPTSMCGTNCSYEITAYAPYFNCSTSSFNATIEDAFGRYVLGAPYNATSFDSSPTQNKYGTEQTQLPQQGWDFSAALSNYEIFQPDYTSGMEVTCIAYNASYLLAYDFNNGPTVAVKDIQPVQMATQFKDLNPPPNEPDFIDGNATNPHTAFYNATTNYYAVFQTLYSYIAGSVSVVPSNTGASFVITPDTLLLQATALVATPSSAEPQGNFSWRADPDFPTAMQDLMTNISLSLLGGALDPSQTTETTCTFTDTFTHFVYDRTRLGLIYVLGLGAALLCDLAGLWALWRNKFGGGADFSEFVRATRSRELSHLDLSDEEWQAVKLQYGPVGSEGGRYAFVTPEILRRGCGRGRGAENVDVDGDADAEELKAMTMPVPSPSLSPSPRLSYVPFGNEQHAMSFSNRG</sequence>